<organism evidence="2 3">
    <name type="scientific">Novipirellula rosea</name>
    <dbReference type="NCBI Taxonomy" id="1031540"/>
    <lineage>
        <taxon>Bacteria</taxon>
        <taxon>Pseudomonadati</taxon>
        <taxon>Planctomycetota</taxon>
        <taxon>Planctomycetia</taxon>
        <taxon>Pirellulales</taxon>
        <taxon>Pirellulaceae</taxon>
        <taxon>Novipirellula</taxon>
    </lineage>
</organism>
<keyword evidence="2" id="KW-0489">Methyltransferase</keyword>
<accession>A0ABP8NI59</accession>
<evidence type="ECO:0000313" key="2">
    <source>
        <dbReference type="EMBL" id="GAA4467659.1"/>
    </source>
</evidence>
<dbReference type="GO" id="GO:0008168">
    <property type="term" value="F:methyltransferase activity"/>
    <property type="evidence" value="ECO:0007669"/>
    <property type="project" value="UniProtKB-KW"/>
</dbReference>
<dbReference type="Gene3D" id="3.40.50.150">
    <property type="entry name" value="Vaccinia Virus protein VP39"/>
    <property type="match status" value="1"/>
</dbReference>
<dbReference type="GO" id="GO:0032259">
    <property type="term" value="P:methylation"/>
    <property type="evidence" value="ECO:0007669"/>
    <property type="project" value="UniProtKB-KW"/>
</dbReference>
<comment type="caution">
    <text evidence="2">The sequence shown here is derived from an EMBL/GenBank/DDBJ whole genome shotgun (WGS) entry which is preliminary data.</text>
</comment>
<dbReference type="InterPro" id="IPR041698">
    <property type="entry name" value="Methyltransf_25"/>
</dbReference>
<evidence type="ECO:0000313" key="3">
    <source>
        <dbReference type="Proteomes" id="UP001500840"/>
    </source>
</evidence>
<keyword evidence="3" id="KW-1185">Reference proteome</keyword>
<keyword evidence="2" id="KW-0808">Transferase</keyword>
<feature type="domain" description="Methyltransferase" evidence="1">
    <location>
        <begin position="89"/>
        <end position="187"/>
    </location>
</feature>
<proteinExistence type="predicted"/>
<dbReference type="Pfam" id="PF13649">
    <property type="entry name" value="Methyltransf_25"/>
    <property type="match status" value="1"/>
</dbReference>
<dbReference type="EMBL" id="BAABGA010000090">
    <property type="protein sequence ID" value="GAA4467659.1"/>
    <property type="molecule type" value="Genomic_DNA"/>
</dbReference>
<evidence type="ECO:0000259" key="1">
    <source>
        <dbReference type="Pfam" id="PF13649"/>
    </source>
</evidence>
<dbReference type="CDD" id="cd02440">
    <property type="entry name" value="AdoMet_MTases"/>
    <property type="match status" value="1"/>
</dbReference>
<gene>
    <name evidence="2" type="ORF">GCM10023156_57850</name>
</gene>
<dbReference type="RefSeq" id="WP_345327172.1">
    <property type="nucleotide sequence ID" value="NZ_BAABGA010000090.1"/>
</dbReference>
<dbReference type="SUPFAM" id="SSF53335">
    <property type="entry name" value="S-adenosyl-L-methionine-dependent methyltransferases"/>
    <property type="match status" value="1"/>
</dbReference>
<dbReference type="Proteomes" id="UP001500840">
    <property type="component" value="Unassembled WGS sequence"/>
</dbReference>
<reference evidence="3" key="1">
    <citation type="journal article" date="2019" name="Int. J. Syst. Evol. Microbiol.">
        <title>The Global Catalogue of Microorganisms (GCM) 10K type strain sequencing project: providing services to taxonomists for standard genome sequencing and annotation.</title>
        <authorList>
            <consortium name="The Broad Institute Genomics Platform"/>
            <consortium name="The Broad Institute Genome Sequencing Center for Infectious Disease"/>
            <person name="Wu L."/>
            <person name="Ma J."/>
        </authorList>
    </citation>
    <scope>NUCLEOTIDE SEQUENCE [LARGE SCALE GENOMIC DNA]</scope>
    <source>
        <strain evidence="3">JCM 17759</strain>
    </source>
</reference>
<name>A0ABP8NI59_9BACT</name>
<sequence>MGVMLAPTGDVLLGLGTRISVNVTDAARENNTPYRVVARLRYATSMNNTLTFLKNFIRNPTQVGAIAPSSPGLVKTMVEWFDWESARNVVEFGPGTGVFTEGIVQRLHPDAKFFAIERSAELVAATRKRCPSVTVYEDSVTNVVDLCRRESMPHVDAVICGLPWASFSESLQAEIMDSMLEVLRPGGQFATFAYWQGLALPAGQRFSSRLKKTFPQVGRSPTVWRNLPPAFVYRCTRA</sequence>
<dbReference type="InterPro" id="IPR029063">
    <property type="entry name" value="SAM-dependent_MTases_sf"/>
</dbReference>
<protein>
    <submittedName>
        <fullName evidence="2">Methyltransferase domain-containing protein</fullName>
    </submittedName>
</protein>